<evidence type="ECO:0000256" key="13">
    <source>
        <dbReference type="ARBA" id="ARBA00049247"/>
    </source>
</evidence>
<dbReference type="EMBL" id="CP044543">
    <property type="protein sequence ID" value="QFI72293.1"/>
    <property type="molecule type" value="Genomic_DNA"/>
</dbReference>
<evidence type="ECO:0000256" key="6">
    <source>
        <dbReference type="ARBA" id="ARBA00020144"/>
    </source>
</evidence>
<evidence type="ECO:0000256" key="3">
    <source>
        <dbReference type="ARBA" id="ARBA00009347"/>
    </source>
</evidence>
<evidence type="ECO:0000256" key="12">
    <source>
        <dbReference type="ARBA" id="ARBA00047882"/>
    </source>
</evidence>
<accession>A0A5P6P4D1</accession>
<dbReference type="GO" id="GO:0050660">
    <property type="term" value="F:flavin adenine dinucleotide binding"/>
    <property type="evidence" value="ECO:0007669"/>
    <property type="project" value="InterPro"/>
</dbReference>
<dbReference type="PANTHER" id="PTHR48083:SF33">
    <property type="entry name" value="ACYL-COENZYME A DEHYDROGENASE"/>
    <property type="match status" value="1"/>
</dbReference>
<dbReference type="SUPFAM" id="SSF47203">
    <property type="entry name" value="Acyl-CoA dehydrogenase C-terminal domain-like"/>
    <property type="match status" value="1"/>
</dbReference>
<dbReference type="SUPFAM" id="SSF56645">
    <property type="entry name" value="Acyl-CoA dehydrogenase NM domain-like"/>
    <property type="match status" value="1"/>
</dbReference>
<dbReference type="FunFam" id="2.40.110.10:FF:000010">
    <property type="entry name" value="Acyl-CoA dehydrogenase"/>
    <property type="match status" value="1"/>
</dbReference>
<dbReference type="FunFam" id="1.20.140.10:FF:000009">
    <property type="entry name" value="Acyl-CoA dehydrogenase"/>
    <property type="match status" value="1"/>
</dbReference>
<dbReference type="EC" id="1.3.8.7" evidence="4"/>
<feature type="domain" description="Acyl-CoA dehydrogenase C-terminal bacterial-type" evidence="16">
    <location>
        <begin position="458"/>
        <end position="730"/>
    </location>
</feature>
<dbReference type="Gene3D" id="2.40.110.10">
    <property type="entry name" value="Butyryl-CoA Dehydrogenase, subunit A, domain 2"/>
    <property type="match status" value="1"/>
</dbReference>
<evidence type="ECO:0000256" key="11">
    <source>
        <dbReference type="ARBA" id="ARBA00023098"/>
    </source>
</evidence>
<comment type="catalytic activity">
    <reaction evidence="12">
        <text>a medium-chain 2,3-saturated fatty acyl-CoA + oxidized [electron-transfer flavoprotein] + H(+) = a medium-chain (2E)-enoyl-CoA + reduced [electron-transfer flavoprotein]</text>
        <dbReference type="Rhea" id="RHEA:14477"/>
        <dbReference type="Rhea" id="RHEA-COMP:10685"/>
        <dbReference type="Rhea" id="RHEA-COMP:10686"/>
        <dbReference type="ChEBI" id="CHEBI:15378"/>
        <dbReference type="ChEBI" id="CHEBI:57692"/>
        <dbReference type="ChEBI" id="CHEBI:58307"/>
        <dbReference type="ChEBI" id="CHEBI:83723"/>
        <dbReference type="ChEBI" id="CHEBI:83726"/>
        <dbReference type="EC" id="1.3.8.7"/>
    </reaction>
</comment>
<keyword evidence="10" id="KW-0560">Oxidoreductase</keyword>
<dbReference type="Proteomes" id="UP000325641">
    <property type="component" value="Chromosome"/>
</dbReference>
<dbReference type="KEGG" id="bbet:F8237_07800"/>
<evidence type="ECO:0000256" key="10">
    <source>
        <dbReference type="ARBA" id="ARBA00023002"/>
    </source>
</evidence>
<dbReference type="PANTHER" id="PTHR48083">
    <property type="entry name" value="MEDIUM-CHAIN SPECIFIC ACYL-COA DEHYDROGENASE, MITOCHONDRIAL-RELATED"/>
    <property type="match status" value="1"/>
</dbReference>
<dbReference type="InterPro" id="IPR013786">
    <property type="entry name" value="AcylCoA_DH/ox_N"/>
</dbReference>
<dbReference type="GO" id="GO:0005737">
    <property type="term" value="C:cytoplasm"/>
    <property type="evidence" value="ECO:0007669"/>
    <property type="project" value="TreeGrafter"/>
</dbReference>
<evidence type="ECO:0000256" key="8">
    <source>
        <dbReference type="ARBA" id="ARBA00022827"/>
    </source>
</evidence>
<evidence type="ECO:0000259" key="16">
    <source>
        <dbReference type="Pfam" id="PF09317"/>
    </source>
</evidence>
<feature type="domain" description="Acyl-CoA dehydrogenase/oxidase C-terminal" evidence="14">
    <location>
        <begin position="304"/>
        <end position="451"/>
    </location>
</feature>
<comment type="pathway">
    <text evidence="2">Lipid metabolism; fatty acid beta-oxidation.</text>
</comment>
<organism evidence="17 18">
    <name type="scientific">Bradyrhizobium betae</name>
    <dbReference type="NCBI Taxonomy" id="244734"/>
    <lineage>
        <taxon>Bacteria</taxon>
        <taxon>Pseudomonadati</taxon>
        <taxon>Pseudomonadota</taxon>
        <taxon>Alphaproteobacteria</taxon>
        <taxon>Hyphomicrobiales</taxon>
        <taxon>Nitrobacteraceae</taxon>
        <taxon>Bradyrhizobium</taxon>
    </lineage>
</organism>
<evidence type="ECO:0000256" key="4">
    <source>
        <dbReference type="ARBA" id="ARBA00012033"/>
    </source>
</evidence>
<keyword evidence="9" id="KW-0276">Fatty acid metabolism</keyword>
<evidence type="ECO:0000256" key="2">
    <source>
        <dbReference type="ARBA" id="ARBA00005005"/>
    </source>
</evidence>
<evidence type="ECO:0000256" key="9">
    <source>
        <dbReference type="ARBA" id="ARBA00022832"/>
    </source>
</evidence>
<evidence type="ECO:0000256" key="5">
    <source>
        <dbReference type="ARBA" id="ARBA00012040"/>
    </source>
</evidence>
<sequence>MRSAMSFRRDTITKPIFSWARGVLPAMSDTEREALEAGDVWWDADLFTGNPDWSKLLKIAPAKLTDEEQAFLNGPVDALCTMLDEWKIFWEWRDLPQDVWAFIKREKFFGMIIPKEFGGLGFSPYAHSEVVRKISTRSIAAAVTVMVPNSLGPGELLMRFGTKEQQERWLPRLADGRDIPCFGLTSPEAGSDAASMVDTGIICKGTFEGREVVGLKLNWHKRYITLGPVATLLGLAFKAYDPDHLVGNEEELGITVALIPTHLPGVEIGHRHLPSMQVFQNGPNRGRDVFIPLDYVIGGQERLGQGWKMLMTALAAGRGISLPSLSAAGAVYAARTTGAYARIREQFGISISKFEGVEEPLARIVATAYQLDAARRLTCAALNAGVHPAVISGIMKLHATERMRTAVDDAMDIHGGKAVIDGPQNYLGNLHRAVPVGITVEGANILTRNLIVFGQGAIRAHPYLLAEMTALADTDRDRGLTAFDKAFWKHVGHSFETLLRAFGRSWTFGAFAPAPNAGDATPFYRQLSRYSAAFALCADMALLTLGGALKRKEMLSARFGDILSELYLLSAALKRWQDEGRQKDDFAVLQWCMASGFKTIENRLAEILANLPNRFVAGFLKLVIQPFGARVLGPSDRVVHQCAGIVLEPSAARERLTPDLAHVDDDGGFARLERAFKLVTGTDAIAKRMRAAHVRDWKDAVAKGVITQAEGEQLAEAHEAVTKVIEVDDFAPEALSPIYKKTGDVHQFFQELGEQRAAS</sequence>
<evidence type="ECO:0000259" key="14">
    <source>
        <dbReference type="Pfam" id="PF00441"/>
    </source>
</evidence>
<dbReference type="NCBIfam" id="NF007000">
    <property type="entry name" value="PRK09463.1"/>
    <property type="match status" value="1"/>
</dbReference>
<dbReference type="GO" id="GO:0033539">
    <property type="term" value="P:fatty acid beta-oxidation using acyl-CoA dehydrogenase"/>
    <property type="evidence" value="ECO:0007669"/>
    <property type="project" value="InterPro"/>
</dbReference>
<evidence type="ECO:0000313" key="17">
    <source>
        <dbReference type="EMBL" id="QFI72293.1"/>
    </source>
</evidence>
<dbReference type="AlphaFoldDB" id="A0A5P6P4D1"/>
<dbReference type="InterPro" id="IPR015396">
    <property type="entry name" value="FadE_C"/>
</dbReference>
<evidence type="ECO:0000256" key="7">
    <source>
        <dbReference type="ARBA" id="ARBA00022630"/>
    </source>
</evidence>
<reference evidence="18" key="1">
    <citation type="submission" date="2019-10" db="EMBL/GenBank/DDBJ databases">
        <title>Complete Genome Sequence of Bradyrhizobium betae type strain PL7HG1T.</title>
        <authorList>
            <person name="Bromfield E.S.P."/>
            <person name="Cloutier S."/>
        </authorList>
    </citation>
    <scope>NUCLEOTIDE SEQUENCE [LARGE SCALE GENOMIC DNA]</scope>
    <source>
        <strain evidence="18">PL7HG1</strain>
    </source>
</reference>
<dbReference type="UniPathway" id="UPA00659"/>
<keyword evidence="7" id="KW-0285">Flavoprotein</keyword>
<comment type="catalytic activity">
    <reaction evidence="13">
        <text>a long-chain 2,3-saturated fatty acyl-CoA + oxidized [electron-transfer flavoprotein] + H(+) = a long-chain (2E)-enoyl-CoA + reduced [electron-transfer flavoprotein]</text>
        <dbReference type="Rhea" id="RHEA:17721"/>
        <dbReference type="Rhea" id="RHEA-COMP:10685"/>
        <dbReference type="Rhea" id="RHEA-COMP:10686"/>
        <dbReference type="ChEBI" id="CHEBI:15378"/>
        <dbReference type="ChEBI" id="CHEBI:57692"/>
        <dbReference type="ChEBI" id="CHEBI:58307"/>
        <dbReference type="ChEBI" id="CHEBI:83721"/>
        <dbReference type="ChEBI" id="CHEBI:83727"/>
        <dbReference type="EC" id="1.3.8.8"/>
    </reaction>
</comment>
<dbReference type="Gene3D" id="1.10.540.10">
    <property type="entry name" value="Acyl-CoA dehydrogenase/oxidase, N-terminal domain"/>
    <property type="match status" value="1"/>
</dbReference>
<dbReference type="Pfam" id="PF09317">
    <property type="entry name" value="ACDH_C"/>
    <property type="match status" value="1"/>
</dbReference>
<dbReference type="InterPro" id="IPR009100">
    <property type="entry name" value="AcylCoA_DH/oxidase_NM_dom_sf"/>
</dbReference>
<dbReference type="InterPro" id="IPR009075">
    <property type="entry name" value="AcylCo_DH/oxidase_C"/>
</dbReference>
<comment type="similarity">
    <text evidence="3">Belongs to the acyl-CoA dehydrogenase family.</text>
</comment>
<feature type="domain" description="Acyl-CoA dehydrogenase/oxidase N-terminal" evidence="15">
    <location>
        <begin position="85"/>
        <end position="176"/>
    </location>
</feature>
<keyword evidence="8" id="KW-0274">FAD</keyword>
<keyword evidence="11" id="KW-0443">Lipid metabolism</keyword>
<dbReference type="InterPro" id="IPR046373">
    <property type="entry name" value="Acyl-CoA_Oxase/DH_mid-dom_sf"/>
</dbReference>
<dbReference type="GO" id="GO:0070991">
    <property type="term" value="F:medium-chain fatty acyl-CoA dehydrogenase activity"/>
    <property type="evidence" value="ECO:0007669"/>
    <property type="project" value="UniProtKB-EC"/>
</dbReference>
<dbReference type="GO" id="GO:0004466">
    <property type="term" value="F:long-chain fatty acyl-CoA dehydrogenase activity"/>
    <property type="evidence" value="ECO:0007669"/>
    <property type="project" value="UniProtKB-EC"/>
</dbReference>
<name>A0A5P6P4D1_9BRAD</name>
<dbReference type="Pfam" id="PF00441">
    <property type="entry name" value="Acyl-CoA_dh_1"/>
    <property type="match status" value="1"/>
</dbReference>
<dbReference type="OrthoDB" id="9802447at2"/>
<protein>
    <recommendedName>
        <fullName evidence="6">Acyl-coenzyme A dehydrogenase</fullName>
        <ecNumber evidence="4">1.3.8.7</ecNumber>
        <ecNumber evidence="5">1.3.8.8</ecNumber>
    </recommendedName>
</protein>
<dbReference type="InterPro" id="IPR037069">
    <property type="entry name" value="AcylCoA_DH/ox_N_sf"/>
</dbReference>
<dbReference type="InterPro" id="IPR036250">
    <property type="entry name" value="AcylCo_DH-like_C"/>
</dbReference>
<comment type="cofactor">
    <cofactor evidence="1">
        <name>FAD</name>
        <dbReference type="ChEBI" id="CHEBI:57692"/>
    </cofactor>
</comment>
<dbReference type="EC" id="1.3.8.8" evidence="5"/>
<dbReference type="Pfam" id="PF02771">
    <property type="entry name" value="Acyl-CoA_dh_N"/>
    <property type="match status" value="1"/>
</dbReference>
<dbReference type="Gene3D" id="1.20.140.10">
    <property type="entry name" value="Butyryl-CoA Dehydrogenase, subunit A, domain 3"/>
    <property type="match status" value="1"/>
</dbReference>
<evidence type="ECO:0000313" key="18">
    <source>
        <dbReference type="Proteomes" id="UP000325641"/>
    </source>
</evidence>
<dbReference type="NCBIfam" id="NF009586">
    <property type="entry name" value="PRK13026.1"/>
    <property type="match status" value="1"/>
</dbReference>
<gene>
    <name evidence="17" type="ORF">F8237_07800</name>
</gene>
<dbReference type="InterPro" id="IPR050741">
    <property type="entry name" value="Acyl-CoA_dehydrogenase"/>
</dbReference>
<proteinExistence type="inferred from homology"/>
<dbReference type="FunFam" id="1.10.540.10:FF:000004">
    <property type="entry name" value="Acyl-CoA dehydrogenase"/>
    <property type="match status" value="1"/>
</dbReference>
<evidence type="ECO:0000256" key="1">
    <source>
        <dbReference type="ARBA" id="ARBA00001974"/>
    </source>
</evidence>
<evidence type="ECO:0000259" key="15">
    <source>
        <dbReference type="Pfam" id="PF02771"/>
    </source>
</evidence>